<keyword evidence="2 8" id="KW-0436">Ligase</keyword>
<keyword evidence="11" id="KW-1185">Reference proteome</keyword>
<comment type="function">
    <text evidence="6 8">Allows the formation of correctly charged Gln-tRNA(Gln) through the transamidation of misacylated Glu-tRNA(Gln) in organisms which lack glutaminyl-tRNA synthetase. The reaction takes place in the presence of glutamine and ATP through an activated gamma-phospho-Glu-tRNA(Gln).</text>
</comment>
<dbReference type="Pfam" id="PF01425">
    <property type="entry name" value="Amidase"/>
    <property type="match status" value="1"/>
</dbReference>
<evidence type="ECO:0000256" key="3">
    <source>
        <dbReference type="ARBA" id="ARBA00022741"/>
    </source>
</evidence>
<evidence type="ECO:0000256" key="5">
    <source>
        <dbReference type="ARBA" id="ARBA00022917"/>
    </source>
</evidence>
<dbReference type="InterPro" id="IPR020556">
    <property type="entry name" value="Amidase_CS"/>
</dbReference>
<protein>
    <recommendedName>
        <fullName evidence="8">Glutamyl-tRNA(Gln) amidotransferase subunit A</fullName>
        <shortName evidence="8">Glu-ADT subunit A</shortName>
        <ecNumber evidence="8">6.3.5.7</ecNumber>
    </recommendedName>
</protein>
<name>A0ABS7DRE4_9FIRM</name>
<dbReference type="InterPro" id="IPR004412">
    <property type="entry name" value="GatA"/>
</dbReference>
<dbReference type="EMBL" id="JAGFNZ010000006">
    <property type="protein sequence ID" value="MBW7573874.1"/>
    <property type="molecule type" value="Genomic_DNA"/>
</dbReference>
<gene>
    <name evidence="8 10" type="primary">gatA</name>
    <name evidence="10" type="ORF">J5W02_13745</name>
</gene>
<dbReference type="InterPro" id="IPR023631">
    <property type="entry name" value="Amidase_dom"/>
</dbReference>
<dbReference type="InterPro" id="IPR000120">
    <property type="entry name" value="Amidase"/>
</dbReference>
<dbReference type="PROSITE" id="PS00571">
    <property type="entry name" value="AMIDASES"/>
    <property type="match status" value="1"/>
</dbReference>
<dbReference type="PANTHER" id="PTHR11895">
    <property type="entry name" value="TRANSAMIDASE"/>
    <property type="match status" value="1"/>
</dbReference>
<evidence type="ECO:0000256" key="2">
    <source>
        <dbReference type="ARBA" id="ARBA00022598"/>
    </source>
</evidence>
<evidence type="ECO:0000256" key="4">
    <source>
        <dbReference type="ARBA" id="ARBA00022840"/>
    </source>
</evidence>
<keyword evidence="3 8" id="KW-0547">Nucleotide-binding</keyword>
<accession>A0ABS7DRE4</accession>
<dbReference type="RefSeq" id="WP_219966279.1">
    <property type="nucleotide sequence ID" value="NZ_JAGFNZ010000006.1"/>
</dbReference>
<comment type="similarity">
    <text evidence="1 8">Belongs to the amidase family. GatA subfamily.</text>
</comment>
<feature type="active site" description="Charge relay system" evidence="8">
    <location>
        <position position="76"/>
    </location>
</feature>
<sequence>MESQIKKLSGLMQSRQISCQELTQNYLDAMERDNKKINAYVNPTAELAMEAAKAVDKKIASGEELSPLAGIPMTLKDNISTKGIETTCCSNILKGYYPIYNATVWEILQQQNAVLLGKTNMDEFAMGSSCETSCFGGALNPHDLSHVAGGSSGGVASAVGGNLAVYGLGSDTGGSIRQPASFCGLVGLKPTYGAVSRYGLIAYASSFDQIGPITATVEDAALVYDAISRYDEKDSTCRGNTGKPASESLNNSIKGKKIGIAKEYFDGIRDDVNDAIQNAIKVYESLGAQIVYFDMPSLKYSLPVYYILACAEASSNLGRYDGIRYGYRTPHYSDRNEMICKTRSEGFGKEVKRRILLGTYVLSAGYYDAYYKKAQNLRGTLVKAFQDAFQKCDVILAPTVPMTAFPLNFTAQDAVETYQTDICTVPVNIAGLPAVSIPCGFDGTGLPIGMQLIGNSFSEPTILNMAHQYESAAGNSVFPRADMGVKL</sequence>
<comment type="caution">
    <text evidence="10">The sequence shown here is derived from an EMBL/GenBank/DDBJ whole genome shotgun (WGS) entry which is preliminary data.</text>
</comment>
<dbReference type="NCBIfam" id="TIGR00132">
    <property type="entry name" value="gatA"/>
    <property type="match status" value="1"/>
</dbReference>
<dbReference type="Proteomes" id="UP000719942">
    <property type="component" value="Unassembled WGS sequence"/>
</dbReference>
<comment type="subunit">
    <text evidence="8">Heterotrimer of A, B and C subunits.</text>
</comment>
<evidence type="ECO:0000256" key="7">
    <source>
        <dbReference type="ARBA" id="ARBA00047407"/>
    </source>
</evidence>
<evidence type="ECO:0000256" key="6">
    <source>
        <dbReference type="ARBA" id="ARBA00025295"/>
    </source>
</evidence>
<dbReference type="SUPFAM" id="SSF75304">
    <property type="entry name" value="Amidase signature (AS) enzymes"/>
    <property type="match status" value="1"/>
</dbReference>
<evidence type="ECO:0000259" key="9">
    <source>
        <dbReference type="Pfam" id="PF01425"/>
    </source>
</evidence>
<dbReference type="EC" id="6.3.5.7" evidence="8"/>
<feature type="active site" description="Acyl-ester intermediate" evidence="8">
    <location>
        <position position="175"/>
    </location>
</feature>
<feature type="active site" description="Charge relay system" evidence="8">
    <location>
        <position position="151"/>
    </location>
</feature>
<evidence type="ECO:0000256" key="1">
    <source>
        <dbReference type="ARBA" id="ARBA00008069"/>
    </source>
</evidence>
<keyword evidence="5 8" id="KW-0648">Protein biosynthesis</keyword>
<dbReference type="HAMAP" id="MF_00120">
    <property type="entry name" value="GatA"/>
    <property type="match status" value="1"/>
</dbReference>
<evidence type="ECO:0000313" key="11">
    <source>
        <dbReference type="Proteomes" id="UP000719942"/>
    </source>
</evidence>
<evidence type="ECO:0000313" key="10">
    <source>
        <dbReference type="EMBL" id="MBW7573874.1"/>
    </source>
</evidence>
<comment type="catalytic activity">
    <reaction evidence="7 8">
        <text>L-glutamyl-tRNA(Gln) + L-glutamine + ATP + H2O = L-glutaminyl-tRNA(Gln) + L-glutamate + ADP + phosphate + H(+)</text>
        <dbReference type="Rhea" id="RHEA:17521"/>
        <dbReference type="Rhea" id="RHEA-COMP:9681"/>
        <dbReference type="Rhea" id="RHEA-COMP:9684"/>
        <dbReference type="ChEBI" id="CHEBI:15377"/>
        <dbReference type="ChEBI" id="CHEBI:15378"/>
        <dbReference type="ChEBI" id="CHEBI:29985"/>
        <dbReference type="ChEBI" id="CHEBI:30616"/>
        <dbReference type="ChEBI" id="CHEBI:43474"/>
        <dbReference type="ChEBI" id="CHEBI:58359"/>
        <dbReference type="ChEBI" id="CHEBI:78520"/>
        <dbReference type="ChEBI" id="CHEBI:78521"/>
        <dbReference type="ChEBI" id="CHEBI:456216"/>
        <dbReference type="EC" id="6.3.5.7"/>
    </reaction>
</comment>
<dbReference type="InterPro" id="IPR036928">
    <property type="entry name" value="AS_sf"/>
</dbReference>
<proteinExistence type="inferred from homology"/>
<keyword evidence="4 8" id="KW-0067">ATP-binding</keyword>
<dbReference type="PANTHER" id="PTHR11895:SF151">
    <property type="entry name" value="GLUTAMYL-TRNA(GLN) AMIDOTRANSFERASE SUBUNIT A"/>
    <property type="match status" value="1"/>
</dbReference>
<organism evidence="10 11">
    <name type="scientific">Caproiciproducens faecalis</name>
    <dbReference type="NCBI Taxonomy" id="2820301"/>
    <lineage>
        <taxon>Bacteria</taxon>
        <taxon>Bacillati</taxon>
        <taxon>Bacillota</taxon>
        <taxon>Clostridia</taxon>
        <taxon>Eubacteriales</taxon>
        <taxon>Acutalibacteraceae</taxon>
        <taxon>Caproiciproducens</taxon>
    </lineage>
</organism>
<dbReference type="GO" id="GO:0050567">
    <property type="term" value="F:glutaminyl-tRNA synthase (glutamine-hydrolyzing) activity"/>
    <property type="evidence" value="ECO:0007669"/>
    <property type="project" value="UniProtKB-EC"/>
</dbReference>
<dbReference type="Gene3D" id="3.90.1300.10">
    <property type="entry name" value="Amidase signature (AS) domain"/>
    <property type="match status" value="1"/>
</dbReference>
<evidence type="ECO:0000256" key="8">
    <source>
        <dbReference type="HAMAP-Rule" id="MF_00120"/>
    </source>
</evidence>
<feature type="domain" description="Amidase" evidence="9">
    <location>
        <begin position="21"/>
        <end position="463"/>
    </location>
</feature>
<reference evidence="10 11" key="1">
    <citation type="submission" date="2021-03" db="EMBL/GenBank/DDBJ databases">
        <title>Caproiciproducens sp. nov. isolated from feces of cow.</title>
        <authorList>
            <person name="Choi J.-Y."/>
        </authorList>
    </citation>
    <scope>NUCLEOTIDE SEQUENCE [LARGE SCALE GENOMIC DNA]</scope>
    <source>
        <strain evidence="10 11">AGMB10547</strain>
    </source>
</reference>